<keyword evidence="3" id="KW-1185">Reference proteome</keyword>
<feature type="transmembrane region" description="Helical" evidence="1">
    <location>
        <begin position="21"/>
        <end position="40"/>
    </location>
</feature>
<proteinExistence type="predicted"/>
<protein>
    <recommendedName>
        <fullName evidence="4">Transmembrane protein</fullName>
    </recommendedName>
</protein>
<reference evidence="2 3" key="1">
    <citation type="submission" date="2015-05" db="EMBL/GenBank/DDBJ databases">
        <title>Genome sequencing and analysis of members of genus Stenotrophomonas.</title>
        <authorList>
            <person name="Patil P.P."/>
            <person name="Midha S."/>
            <person name="Patil P.B."/>
        </authorList>
    </citation>
    <scope>NUCLEOTIDE SEQUENCE [LARGE SCALE GENOMIC DNA]</scope>
    <source>
        <strain evidence="2 3">DSM 24757</strain>
    </source>
</reference>
<evidence type="ECO:0000313" key="3">
    <source>
        <dbReference type="Proteomes" id="UP000050956"/>
    </source>
</evidence>
<keyword evidence="1" id="KW-1133">Transmembrane helix</keyword>
<sequence>MGGLGGLKFKQTKNQRNKPRSLWPKIVLGAMIFGLGYVGYTNYPVILAKIAGKPSAAQIEELLAEPLSSSLTVNEFKVPAKFVEIVEVNVRNVETFDKRDGVVFYRATGSAVARLTASGAAIGKDVEGQIGANAQRLDYRSAVTAVYSRFQAHSAMADVPAGTQYPLGFEVVLRVVDGNAVLVDGRVSSNN</sequence>
<evidence type="ECO:0000313" key="2">
    <source>
        <dbReference type="EMBL" id="KRG78246.1"/>
    </source>
</evidence>
<dbReference type="EMBL" id="LDJM01000011">
    <property type="protein sequence ID" value="KRG78246.1"/>
    <property type="molecule type" value="Genomic_DNA"/>
</dbReference>
<organism evidence="2 3">
    <name type="scientific">Stenotrophomonas ginsengisoli</name>
    <dbReference type="NCBI Taxonomy" id="336566"/>
    <lineage>
        <taxon>Bacteria</taxon>
        <taxon>Pseudomonadati</taxon>
        <taxon>Pseudomonadota</taxon>
        <taxon>Gammaproteobacteria</taxon>
        <taxon>Lysobacterales</taxon>
        <taxon>Lysobacteraceae</taxon>
        <taxon>Stenotrophomonas</taxon>
    </lineage>
</organism>
<name>A0A0R0D9A1_9GAMM</name>
<evidence type="ECO:0000256" key="1">
    <source>
        <dbReference type="SAM" id="Phobius"/>
    </source>
</evidence>
<dbReference type="PATRIC" id="fig|336566.3.peg.150"/>
<dbReference type="RefSeq" id="WP_057637042.1">
    <property type="nucleotide sequence ID" value="NZ_LDJM01000011.1"/>
</dbReference>
<accession>A0A0R0D9A1</accession>
<dbReference type="Proteomes" id="UP000050956">
    <property type="component" value="Unassembled WGS sequence"/>
</dbReference>
<keyword evidence="1" id="KW-0472">Membrane</keyword>
<evidence type="ECO:0008006" key="4">
    <source>
        <dbReference type="Google" id="ProtNLM"/>
    </source>
</evidence>
<gene>
    <name evidence="2" type="ORF">ABB30_04070</name>
</gene>
<comment type="caution">
    <text evidence="2">The sequence shown here is derived from an EMBL/GenBank/DDBJ whole genome shotgun (WGS) entry which is preliminary data.</text>
</comment>
<dbReference type="AlphaFoldDB" id="A0A0R0D9A1"/>
<keyword evidence="1" id="KW-0812">Transmembrane</keyword>